<organism evidence="1 2">
    <name type="scientific">Tetraparma gracilis</name>
    <dbReference type="NCBI Taxonomy" id="2962635"/>
    <lineage>
        <taxon>Eukaryota</taxon>
        <taxon>Sar</taxon>
        <taxon>Stramenopiles</taxon>
        <taxon>Ochrophyta</taxon>
        <taxon>Bolidophyceae</taxon>
        <taxon>Parmales</taxon>
        <taxon>Triparmaceae</taxon>
        <taxon>Tetraparma</taxon>
    </lineage>
</organism>
<accession>A0ABQ6MTK7</accession>
<protein>
    <submittedName>
        <fullName evidence="1">Uncharacterized protein</fullName>
    </submittedName>
</protein>
<dbReference type="EMBL" id="BRYB01000533">
    <property type="protein sequence ID" value="GMI32033.1"/>
    <property type="molecule type" value="Genomic_DNA"/>
</dbReference>
<sequence length="290" mass="29386">MSPSLLASLAPSAPDATLQELHDAAVPALAELARELLPGALAGAAPGGGAAKPFSLICAGPVSTVLGLSLLSLKPRSPSGAGVLLPGGWALHKLALVGPGLPGGVGWRLLPDENLLYMLDYNRTGPGPPPLSSVARVTLLSPPGSPAAPESLALLDSLGCAVASLTASPAPLQSHVSYLLPLLLSSPPPPAPPVSYTLSRKSPSSPAVTATFTFSPPLPAPFVASLTLHPVSSSGSYYPLACATLDSGELAVESSFESPKPDFTAEKIRKVLEKRVKDPTPQGVEECVVS</sequence>
<reference evidence="1 2" key="1">
    <citation type="journal article" date="2023" name="Commun. Biol.">
        <title>Genome analysis of Parmales, the sister group of diatoms, reveals the evolutionary specialization of diatoms from phago-mixotrophs to photoautotrophs.</title>
        <authorList>
            <person name="Ban H."/>
            <person name="Sato S."/>
            <person name="Yoshikawa S."/>
            <person name="Yamada K."/>
            <person name="Nakamura Y."/>
            <person name="Ichinomiya M."/>
            <person name="Sato N."/>
            <person name="Blanc-Mathieu R."/>
            <person name="Endo H."/>
            <person name="Kuwata A."/>
            <person name="Ogata H."/>
        </authorList>
    </citation>
    <scope>NUCLEOTIDE SEQUENCE [LARGE SCALE GENOMIC DNA]</scope>
</reference>
<dbReference type="Proteomes" id="UP001165060">
    <property type="component" value="Unassembled WGS sequence"/>
</dbReference>
<name>A0ABQ6MTK7_9STRA</name>
<keyword evidence="2" id="KW-1185">Reference proteome</keyword>
<proteinExistence type="predicted"/>
<evidence type="ECO:0000313" key="1">
    <source>
        <dbReference type="EMBL" id="GMI32033.1"/>
    </source>
</evidence>
<comment type="caution">
    <text evidence="1">The sequence shown here is derived from an EMBL/GenBank/DDBJ whole genome shotgun (WGS) entry which is preliminary data.</text>
</comment>
<gene>
    <name evidence="1" type="ORF">TeGR_g5233</name>
</gene>
<evidence type="ECO:0000313" key="2">
    <source>
        <dbReference type="Proteomes" id="UP001165060"/>
    </source>
</evidence>